<protein>
    <submittedName>
        <fullName evidence="1">Uncharacterized protein</fullName>
    </submittedName>
</protein>
<evidence type="ECO:0000313" key="2">
    <source>
        <dbReference type="Proteomes" id="UP000054477"/>
    </source>
</evidence>
<keyword evidence="2" id="KW-1185">Reference proteome</keyword>
<accession>A0A0C9WME8</accession>
<dbReference type="AlphaFoldDB" id="A0A0C9WME8"/>
<dbReference type="EMBL" id="KN838676">
    <property type="protein sequence ID" value="KIJ98109.1"/>
    <property type="molecule type" value="Genomic_DNA"/>
</dbReference>
<name>A0A0C9WME8_9AGAR</name>
<organism evidence="1 2">
    <name type="scientific">Laccaria amethystina LaAM-08-1</name>
    <dbReference type="NCBI Taxonomy" id="1095629"/>
    <lineage>
        <taxon>Eukaryota</taxon>
        <taxon>Fungi</taxon>
        <taxon>Dikarya</taxon>
        <taxon>Basidiomycota</taxon>
        <taxon>Agaricomycotina</taxon>
        <taxon>Agaricomycetes</taxon>
        <taxon>Agaricomycetidae</taxon>
        <taxon>Agaricales</taxon>
        <taxon>Agaricineae</taxon>
        <taxon>Hydnangiaceae</taxon>
        <taxon>Laccaria</taxon>
    </lineage>
</organism>
<evidence type="ECO:0000313" key="1">
    <source>
        <dbReference type="EMBL" id="KIJ98109.1"/>
    </source>
</evidence>
<sequence length="56" mass="6285">MGRLEMLNLLEDLDCLELCELSFAMSIRARHNKSAQRSTLSAELSCCSQAQQPERG</sequence>
<proteinExistence type="predicted"/>
<dbReference type="Proteomes" id="UP000054477">
    <property type="component" value="Unassembled WGS sequence"/>
</dbReference>
<reference evidence="2" key="2">
    <citation type="submission" date="2015-01" db="EMBL/GenBank/DDBJ databases">
        <title>Evolutionary Origins and Diversification of the Mycorrhizal Mutualists.</title>
        <authorList>
            <consortium name="DOE Joint Genome Institute"/>
            <consortium name="Mycorrhizal Genomics Consortium"/>
            <person name="Kohler A."/>
            <person name="Kuo A."/>
            <person name="Nagy L.G."/>
            <person name="Floudas D."/>
            <person name="Copeland A."/>
            <person name="Barry K.W."/>
            <person name="Cichocki N."/>
            <person name="Veneault-Fourrey C."/>
            <person name="LaButti K."/>
            <person name="Lindquist E.A."/>
            <person name="Lipzen A."/>
            <person name="Lundell T."/>
            <person name="Morin E."/>
            <person name="Murat C."/>
            <person name="Riley R."/>
            <person name="Ohm R."/>
            <person name="Sun H."/>
            <person name="Tunlid A."/>
            <person name="Henrissat B."/>
            <person name="Grigoriev I.V."/>
            <person name="Hibbett D.S."/>
            <person name="Martin F."/>
        </authorList>
    </citation>
    <scope>NUCLEOTIDE SEQUENCE [LARGE SCALE GENOMIC DNA]</scope>
    <source>
        <strain evidence="2">LaAM-08-1</strain>
    </source>
</reference>
<reference evidence="1 2" key="1">
    <citation type="submission" date="2014-04" db="EMBL/GenBank/DDBJ databases">
        <authorList>
            <consortium name="DOE Joint Genome Institute"/>
            <person name="Kuo A."/>
            <person name="Kohler A."/>
            <person name="Nagy L.G."/>
            <person name="Floudas D."/>
            <person name="Copeland A."/>
            <person name="Barry K.W."/>
            <person name="Cichocki N."/>
            <person name="Veneault-Fourrey C."/>
            <person name="LaButti K."/>
            <person name="Lindquist E.A."/>
            <person name="Lipzen A."/>
            <person name="Lundell T."/>
            <person name="Morin E."/>
            <person name="Murat C."/>
            <person name="Sun H."/>
            <person name="Tunlid A."/>
            <person name="Henrissat B."/>
            <person name="Grigoriev I.V."/>
            <person name="Hibbett D.S."/>
            <person name="Martin F."/>
            <person name="Nordberg H.P."/>
            <person name="Cantor M.N."/>
            <person name="Hua S.X."/>
        </authorList>
    </citation>
    <scope>NUCLEOTIDE SEQUENCE [LARGE SCALE GENOMIC DNA]</scope>
    <source>
        <strain evidence="1 2">LaAM-08-1</strain>
    </source>
</reference>
<gene>
    <name evidence="1" type="ORF">K443DRAFT_680986</name>
</gene>
<dbReference type="HOGENOM" id="CLU_3014493_0_0_1"/>